<dbReference type="OrthoDB" id="2257833at2759"/>
<sequence length="185" mass="21747">MKLTTSPQDRFNHFNRHVERPVSTYSRNSKSSWTKSRCKSPLTTDLDSKQTQSCLHNKRRRTRPCSQDGLAHRTQHSPALNEDYLLELRRQAFSELHIQTQAYNDTFVARMQHLESLPQEEQRQLWAMLGDHDHNDNHDKDTQAVLEIIDMLDRNSMNDYGAYLERLQALDDPLSSPEHDIGDFW</sequence>
<dbReference type="EMBL" id="JAEPQZ010000006">
    <property type="protein sequence ID" value="KAG2180001.1"/>
    <property type="molecule type" value="Genomic_DNA"/>
</dbReference>
<evidence type="ECO:0000313" key="3">
    <source>
        <dbReference type="Proteomes" id="UP000654370"/>
    </source>
</evidence>
<organism evidence="2 3">
    <name type="scientific">Mortierella isabellina</name>
    <name type="common">Filamentous fungus</name>
    <name type="synonym">Umbelopsis isabellina</name>
    <dbReference type="NCBI Taxonomy" id="91625"/>
    <lineage>
        <taxon>Eukaryota</taxon>
        <taxon>Fungi</taxon>
        <taxon>Fungi incertae sedis</taxon>
        <taxon>Mucoromycota</taxon>
        <taxon>Mucoromycotina</taxon>
        <taxon>Umbelopsidomycetes</taxon>
        <taxon>Umbelopsidales</taxon>
        <taxon>Umbelopsidaceae</taxon>
        <taxon>Umbelopsis</taxon>
    </lineage>
</organism>
<evidence type="ECO:0000256" key="1">
    <source>
        <dbReference type="SAM" id="MobiDB-lite"/>
    </source>
</evidence>
<name>A0A8H7PVK5_MORIS</name>
<dbReference type="Proteomes" id="UP000654370">
    <property type="component" value="Unassembled WGS sequence"/>
</dbReference>
<accession>A0A8H7PVK5</accession>
<dbReference type="AlphaFoldDB" id="A0A8H7PVK5"/>
<reference evidence="2" key="1">
    <citation type="submission" date="2020-12" db="EMBL/GenBank/DDBJ databases">
        <title>Metabolic potential, ecology and presence of endohyphal bacteria is reflected in genomic diversity of Mucoromycotina.</title>
        <authorList>
            <person name="Muszewska A."/>
            <person name="Okrasinska A."/>
            <person name="Steczkiewicz K."/>
            <person name="Drgas O."/>
            <person name="Orlowska M."/>
            <person name="Perlinska-Lenart U."/>
            <person name="Aleksandrzak-Piekarczyk T."/>
            <person name="Szatraj K."/>
            <person name="Zielenkiewicz U."/>
            <person name="Pilsyk S."/>
            <person name="Malc E."/>
            <person name="Mieczkowski P."/>
            <person name="Kruszewska J.S."/>
            <person name="Biernat P."/>
            <person name="Pawlowska J."/>
        </authorList>
    </citation>
    <scope>NUCLEOTIDE SEQUENCE</scope>
    <source>
        <strain evidence="2">WA0000067209</strain>
    </source>
</reference>
<evidence type="ECO:0000313" key="2">
    <source>
        <dbReference type="EMBL" id="KAG2180001.1"/>
    </source>
</evidence>
<comment type="caution">
    <text evidence="2">The sequence shown here is derived from an EMBL/GenBank/DDBJ whole genome shotgun (WGS) entry which is preliminary data.</text>
</comment>
<proteinExistence type="predicted"/>
<feature type="region of interest" description="Disordered" evidence="1">
    <location>
        <begin position="23"/>
        <end position="74"/>
    </location>
</feature>
<keyword evidence="3" id="KW-1185">Reference proteome</keyword>
<protein>
    <submittedName>
        <fullName evidence="2">Uncharacterized protein</fullName>
    </submittedName>
</protein>
<feature type="compositionally biased region" description="Polar residues" evidence="1">
    <location>
        <begin position="23"/>
        <end position="55"/>
    </location>
</feature>
<gene>
    <name evidence="2" type="ORF">INT43_003788</name>
</gene>